<protein>
    <submittedName>
        <fullName evidence="3">N-acetylmuramoyl-L-alanine amidase</fullName>
    </submittedName>
</protein>
<dbReference type="PANTHER" id="PTHR30404:SF0">
    <property type="entry name" value="N-ACETYLMURAMOYL-L-ALANINE AMIDASE AMIC"/>
    <property type="match status" value="1"/>
</dbReference>
<accession>A0A6B8RIU0</accession>
<dbReference type="KEGG" id="ppsc:EHS13_15490"/>
<dbReference type="RefSeq" id="WP_155701216.1">
    <property type="nucleotide sequence ID" value="NZ_CP034235.1"/>
</dbReference>
<dbReference type="InterPro" id="IPR002508">
    <property type="entry name" value="MurNAc-LAA_cat"/>
</dbReference>
<dbReference type="SUPFAM" id="SSF53187">
    <property type="entry name" value="Zn-dependent exopeptidases"/>
    <property type="match status" value="1"/>
</dbReference>
<dbReference type="Gene3D" id="3.40.630.40">
    <property type="entry name" value="Zn-dependent exopeptidases"/>
    <property type="match status" value="1"/>
</dbReference>
<dbReference type="CDD" id="cd02696">
    <property type="entry name" value="MurNAc-LAA"/>
    <property type="match status" value="1"/>
</dbReference>
<organism evidence="3 4">
    <name type="scientific">Paenibacillus psychroresistens</name>
    <dbReference type="NCBI Taxonomy" id="1778678"/>
    <lineage>
        <taxon>Bacteria</taxon>
        <taxon>Bacillati</taxon>
        <taxon>Bacillota</taxon>
        <taxon>Bacilli</taxon>
        <taxon>Bacillales</taxon>
        <taxon>Paenibacillaceae</taxon>
        <taxon>Paenibacillus</taxon>
    </lineage>
</organism>
<sequence>MSKLVAICPGHGPDTPGKRTPLFPDGTFMHENTFNRAVADKLEKHLQRCGFKTLVTTPRENDAPLKTRTDLANKAKADFYISIHANANTGIWGSAHEVDTFLPNTPRE</sequence>
<evidence type="ECO:0000313" key="3">
    <source>
        <dbReference type="EMBL" id="QGQ96180.1"/>
    </source>
</evidence>
<keyword evidence="4" id="KW-1185">Reference proteome</keyword>
<dbReference type="InterPro" id="IPR050695">
    <property type="entry name" value="N-acetylmuramoyl_amidase_3"/>
</dbReference>
<dbReference type="Proteomes" id="UP000426246">
    <property type="component" value="Chromosome"/>
</dbReference>
<keyword evidence="1" id="KW-0378">Hydrolase</keyword>
<evidence type="ECO:0000313" key="4">
    <source>
        <dbReference type="Proteomes" id="UP000426246"/>
    </source>
</evidence>
<dbReference type="Pfam" id="PF01520">
    <property type="entry name" value="Amidase_3"/>
    <property type="match status" value="1"/>
</dbReference>
<proteinExistence type="predicted"/>
<evidence type="ECO:0000259" key="2">
    <source>
        <dbReference type="Pfam" id="PF01520"/>
    </source>
</evidence>
<evidence type="ECO:0000256" key="1">
    <source>
        <dbReference type="ARBA" id="ARBA00022801"/>
    </source>
</evidence>
<name>A0A6B8RIU0_9BACL</name>
<gene>
    <name evidence="3" type="ORF">EHS13_15490</name>
</gene>
<dbReference type="EMBL" id="CP034235">
    <property type="protein sequence ID" value="QGQ96180.1"/>
    <property type="molecule type" value="Genomic_DNA"/>
</dbReference>
<dbReference type="PANTHER" id="PTHR30404">
    <property type="entry name" value="N-ACETYLMURAMOYL-L-ALANINE AMIDASE"/>
    <property type="match status" value="1"/>
</dbReference>
<dbReference type="OrthoDB" id="9763643at2"/>
<dbReference type="GO" id="GO:0008745">
    <property type="term" value="F:N-acetylmuramoyl-L-alanine amidase activity"/>
    <property type="evidence" value="ECO:0007669"/>
    <property type="project" value="InterPro"/>
</dbReference>
<dbReference type="AlphaFoldDB" id="A0A6B8RIU0"/>
<reference evidence="4" key="1">
    <citation type="submission" date="2018-11" db="EMBL/GenBank/DDBJ databases">
        <title>Complete genome sequence of Paenibacillus sp. ML311-T8.</title>
        <authorList>
            <person name="Nam Y.-D."/>
            <person name="Kang J."/>
            <person name="Chung W.-H."/>
            <person name="Park Y.S."/>
        </authorList>
    </citation>
    <scope>NUCLEOTIDE SEQUENCE [LARGE SCALE GENOMIC DNA]</scope>
    <source>
        <strain evidence="4">ML311-T8</strain>
    </source>
</reference>
<feature type="domain" description="MurNAc-LAA" evidence="2">
    <location>
        <begin position="5"/>
        <end position="89"/>
    </location>
</feature>
<dbReference type="GO" id="GO:0009253">
    <property type="term" value="P:peptidoglycan catabolic process"/>
    <property type="evidence" value="ECO:0007669"/>
    <property type="project" value="InterPro"/>
</dbReference>
<dbReference type="GO" id="GO:0030288">
    <property type="term" value="C:outer membrane-bounded periplasmic space"/>
    <property type="evidence" value="ECO:0007669"/>
    <property type="project" value="TreeGrafter"/>
</dbReference>